<evidence type="ECO:0000313" key="2">
    <source>
        <dbReference type="Proteomes" id="UP001172102"/>
    </source>
</evidence>
<dbReference type="EMBL" id="JAUKUA010000003">
    <property type="protein sequence ID" value="KAK0720626.1"/>
    <property type="molecule type" value="Genomic_DNA"/>
</dbReference>
<dbReference type="Proteomes" id="UP001172102">
    <property type="component" value="Unassembled WGS sequence"/>
</dbReference>
<gene>
    <name evidence="1" type="ORF">B0H67DRAFT_197270</name>
</gene>
<dbReference type="AlphaFoldDB" id="A0AA40ARF4"/>
<organism evidence="1 2">
    <name type="scientific">Lasiosphaeris hirsuta</name>
    <dbReference type="NCBI Taxonomy" id="260670"/>
    <lineage>
        <taxon>Eukaryota</taxon>
        <taxon>Fungi</taxon>
        <taxon>Dikarya</taxon>
        <taxon>Ascomycota</taxon>
        <taxon>Pezizomycotina</taxon>
        <taxon>Sordariomycetes</taxon>
        <taxon>Sordariomycetidae</taxon>
        <taxon>Sordariales</taxon>
        <taxon>Lasiosphaeriaceae</taxon>
        <taxon>Lasiosphaeris</taxon>
    </lineage>
</organism>
<name>A0AA40ARF4_9PEZI</name>
<proteinExistence type="predicted"/>
<accession>A0AA40ARF4</accession>
<sequence length="200" mass="21913">MPSHMLEAKWPWAASVSRVHRQYCRSLIHPSGSSRTNEPPPISFKNALGLAEQLPGTLIPPIQLLIPHTKSGQCPKRRRPGPQAVSGSRASSIFWGFFTTPPTLSFVRHRSAAPSAVLPRWRLLAPMGRGGFSGPSSSLVQPVKAESCFSSSLNLMPNRRCPVEKARTTETSHSPLRPLPQTPHRDFPTGAFCAHSTLRV</sequence>
<reference evidence="1" key="1">
    <citation type="submission" date="2023-06" db="EMBL/GenBank/DDBJ databases">
        <title>Genome-scale phylogeny and comparative genomics of the fungal order Sordariales.</title>
        <authorList>
            <consortium name="Lawrence Berkeley National Laboratory"/>
            <person name="Hensen N."/>
            <person name="Bonometti L."/>
            <person name="Westerberg I."/>
            <person name="Brannstrom I.O."/>
            <person name="Guillou S."/>
            <person name="Cros-Aarteil S."/>
            <person name="Calhoun S."/>
            <person name="Haridas S."/>
            <person name="Kuo A."/>
            <person name="Mondo S."/>
            <person name="Pangilinan J."/>
            <person name="Riley R."/>
            <person name="Labutti K."/>
            <person name="Andreopoulos B."/>
            <person name="Lipzen A."/>
            <person name="Chen C."/>
            <person name="Yanf M."/>
            <person name="Daum C."/>
            <person name="Ng V."/>
            <person name="Clum A."/>
            <person name="Steindorff A."/>
            <person name="Ohm R."/>
            <person name="Martin F."/>
            <person name="Silar P."/>
            <person name="Natvig D."/>
            <person name="Lalanne C."/>
            <person name="Gautier V."/>
            <person name="Ament-Velasquez S.L."/>
            <person name="Kruys A."/>
            <person name="Hutchinson M.I."/>
            <person name="Powell A.J."/>
            <person name="Barry K."/>
            <person name="Miller A.N."/>
            <person name="Grigoriev I.V."/>
            <person name="Debuchy R."/>
            <person name="Gladieux P."/>
            <person name="Thoren M.H."/>
            <person name="Johannesson H."/>
        </authorList>
    </citation>
    <scope>NUCLEOTIDE SEQUENCE</scope>
    <source>
        <strain evidence="1">SMH4607-1</strain>
    </source>
</reference>
<comment type="caution">
    <text evidence="1">The sequence shown here is derived from an EMBL/GenBank/DDBJ whole genome shotgun (WGS) entry which is preliminary data.</text>
</comment>
<evidence type="ECO:0000313" key="1">
    <source>
        <dbReference type="EMBL" id="KAK0720626.1"/>
    </source>
</evidence>
<protein>
    <submittedName>
        <fullName evidence="1">Uncharacterized protein</fullName>
    </submittedName>
</protein>
<keyword evidence="2" id="KW-1185">Reference proteome</keyword>